<protein>
    <recommendedName>
        <fullName evidence="3">MarR family transcriptional regulator</fullName>
    </recommendedName>
</protein>
<evidence type="ECO:0008006" key="3">
    <source>
        <dbReference type="Google" id="ProtNLM"/>
    </source>
</evidence>
<evidence type="ECO:0000313" key="1">
    <source>
        <dbReference type="EMBL" id="MCD9096008.1"/>
    </source>
</evidence>
<organism evidence="1 2">
    <name type="scientific">Luteimonas fraxinea</name>
    <dbReference type="NCBI Taxonomy" id="2901869"/>
    <lineage>
        <taxon>Bacteria</taxon>
        <taxon>Pseudomonadati</taxon>
        <taxon>Pseudomonadota</taxon>
        <taxon>Gammaproteobacteria</taxon>
        <taxon>Lysobacterales</taxon>
        <taxon>Lysobacteraceae</taxon>
        <taxon>Luteimonas</taxon>
    </lineage>
</organism>
<dbReference type="RefSeq" id="WP_232134489.1">
    <property type="nucleotide sequence ID" value="NZ_CP089507.1"/>
</dbReference>
<gene>
    <name evidence="1" type="ORF">LTT95_03525</name>
</gene>
<accession>A0ABS8U900</accession>
<dbReference type="Proteomes" id="UP001430360">
    <property type="component" value="Unassembled WGS sequence"/>
</dbReference>
<comment type="caution">
    <text evidence="1">The sequence shown here is derived from an EMBL/GenBank/DDBJ whole genome shotgun (WGS) entry which is preliminary data.</text>
</comment>
<sequence length="171" mass="17616">MEIAIAIPAKTDAGRAEIETRAQRLPAALRSLLLLVDGQRGALELDAIARRLHAPADALEQLAALGLVTASGVGAVHPANAAASIHEGRSDSDAQRHLILYALMNDATRAHLGLVGGYLTQLKLERADDAAALEALLPMLQTALTKARDARVAAEIIAGIRAAADTGAGAA</sequence>
<dbReference type="EMBL" id="JAJQKU010000001">
    <property type="protein sequence ID" value="MCD9096008.1"/>
    <property type="molecule type" value="Genomic_DNA"/>
</dbReference>
<reference evidence="1" key="2">
    <citation type="journal article" date="2022" name="Syst. Appl. Microbiol.">
        <title>Physiological and genomic characterisation of Luteimonas fraxinea sp. nov., a bacterial species associated with trees tolerant to ash dieback.</title>
        <authorList>
            <person name="Ulrich K."/>
            <person name="Becker R."/>
            <person name="Behrendt U."/>
            <person name="Kube M."/>
            <person name="Schneck V."/>
            <person name="Ulrich A."/>
        </authorList>
    </citation>
    <scope>NUCLEOTIDE SEQUENCE</scope>
    <source>
        <strain evidence="1">A1P009</strain>
    </source>
</reference>
<proteinExistence type="predicted"/>
<reference evidence="1" key="1">
    <citation type="submission" date="2021-12" db="EMBL/GenBank/DDBJ databases">
        <authorList>
            <person name="Ulrich A."/>
        </authorList>
    </citation>
    <scope>NUCLEOTIDE SEQUENCE</scope>
    <source>
        <strain evidence="1">A1P009</strain>
    </source>
</reference>
<name>A0ABS8U900_9GAMM</name>
<keyword evidence="2" id="KW-1185">Reference proteome</keyword>
<evidence type="ECO:0000313" key="2">
    <source>
        <dbReference type="Proteomes" id="UP001430360"/>
    </source>
</evidence>